<dbReference type="RefSeq" id="WP_378283354.1">
    <property type="nucleotide sequence ID" value="NZ_JBHSON010000024.1"/>
</dbReference>
<gene>
    <name evidence="1" type="ORF">ACFPZN_19080</name>
</gene>
<evidence type="ECO:0000313" key="2">
    <source>
        <dbReference type="Proteomes" id="UP001596074"/>
    </source>
</evidence>
<dbReference type="Proteomes" id="UP001596074">
    <property type="component" value="Unassembled WGS sequence"/>
</dbReference>
<protein>
    <submittedName>
        <fullName evidence="1">Uncharacterized protein</fullName>
    </submittedName>
</protein>
<accession>A0ABW0ZWX8</accession>
<sequence length="336" mass="35884">MHKLTDYLLAIRTTGSPPAPEGVKTVVLEPAAGDDVIASTLAALRASGLTAADFRSRAIFLAPDGPAGLVAYAALCGFSGRRVDAYADGAVLEFSRLDHDGAAFPDAGPPPEFLLWAQVGGPAADGIPTVHLGSGGPDPLSPEAATVIRYAARLRLVPPDSARDALVMFLLVAALRRRADDRFPFLSTGTEPVPLVKNAPHQGIDLERLRQAAARHRQEQRIARRGAEIVPPIPVSPHNARLAEADRVDVRVVLRRLGSGAGADDGLWHCPRPGPHGRRDEHPSMKMYGDNRTRCHRCDAEKIGPLRLAVDVLGVTPDEAATFILDSDRVVDLRAV</sequence>
<name>A0ABW0ZWX8_9ACTN</name>
<dbReference type="EMBL" id="JBHSON010000024">
    <property type="protein sequence ID" value="MFC5747736.1"/>
    <property type="molecule type" value="Genomic_DNA"/>
</dbReference>
<comment type="caution">
    <text evidence="1">The sequence shown here is derived from an EMBL/GenBank/DDBJ whole genome shotgun (WGS) entry which is preliminary data.</text>
</comment>
<evidence type="ECO:0000313" key="1">
    <source>
        <dbReference type="EMBL" id="MFC5747736.1"/>
    </source>
</evidence>
<proteinExistence type="predicted"/>
<organism evidence="1 2">
    <name type="scientific">Actinomadura rugatobispora</name>
    <dbReference type="NCBI Taxonomy" id="1994"/>
    <lineage>
        <taxon>Bacteria</taxon>
        <taxon>Bacillati</taxon>
        <taxon>Actinomycetota</taxon>
        <taxon>Actinomycetes</taxon>
        <taxon>Streptosporangiales</taxon>
        <taxon>Thermomonosporaceae</taxon>
        <taxon>Actinomadura</taxon>
    </lineage>
</organism>
<keyword evidence="2" id="KW-1185">Reference proteome</keyword>
<reference evidence="2" key="1">
    <citation type="journal article" date="2019" name="Int. J. Syst. Evol. Microbiol.">
        <title>The Global Catalogue of Microorganisms (GCM) 10K type strain sequencing project: providing services to taxonomists for standard genome sequencing and annotation.</title>
        <authorList>
            <consortium name="The Broad Institute Genomics Platform"/>
            <consortium name="The Broad Institute Genome Sequencing Center for Infectious Disease"/>
            <person name="Wu L."/>
            <person name="Ma J."/>
        </authorList>
    </citation>
    <scope>NUCLEOTIDE SEQUENCE [LARGE SCALE GENOMIC DNA]</scope>
    <source>
        <strain evidence="2">KCTC 42087</strain>
    </source>
</reference>